<comment type="caution">
    <text evidence="2">The sequence shown here is derived from an EMBL/GenBank/DDBJ whole genome shotgun (WGS) entry which is preliminary data.</text>
</comment>
<feature type="chain" id="PRO_5004919814" description="Secreted protein" evidence="1">
    <location>
        <begin position="27"/>
        <end position="152"/>
    </location>
</feature>
<protein>
    <recommendedName>
        <fullName evidence="4">Secreted protein</fullName>
    </recommendedName>
</protein>
<keyword evidence="1" id="KW-0732">Signal</keyword>
<dbReference type="EMBL" id="CCBB010000001">
    <property type="protein sequence ID" value="CDO07936.1"/>
    <property type="molecule type" value="Genomic_DNA"/>
</dbReference>
<organism evidence="2 3">
    <name type="scientific">Mycolicibacterium cosmeticum</name>
    <dbReference type="NCBI Taxonomy" id="258533"/>
    <lineage>
        <taxon>Bacteria</taxon>
        <taxon>Bacillati</taxon>
        <taxon>Actinomycetota</taxon>
        <taxon>Actinomycetes</taxon>
        <taxon>Mycobacteriales</taxon>
        <taxon>Mycobacteriaceae</taxon>
        <taxon>Mycolicibacterium</taxon>
    </lineage>
</organism>
<feature type="signal peptide" evidence="1">
    <location>
        <begin position="1"/>
        <end position="26"/>
    </location>
</feature>
<accession>W9AZC6</accession>
<reference evidence="2" key="1">
    <citation type="submission" date="2014-03" db="EMBL/GenBank/DDBJ databases">
        <title>Draft Genome Sequence of Mycobacterium cosmeticum DSM 44829.</title>
        <authorList>
            <person name="Croce O."/>
            <person name="Robert C."/>
            <person name="Raoult D."/>
            <person name="Drancourt M."/>
        </authorList>
    </citation>
    <scope>NUCLEOTIDE SEQUENCE [LARGE SCALE GENOMIC DNA]</scope>
    <source>
        <strain evidence="2">DSM 44829</strain>
    </source>
</reference>
<sequence>MGRSMIAAAAGVGAALTMLTAGVAAADATVMPFTSTVRACDYTPAERTWATGYARPLAHLRTEGNTLAVDVELLTARPDTQYFVRVFQMPRASNDCAVAPVPLQTDGAGDAHATIRSAINPGATGVWVSIERPSDRSQQPAEAYTSDFIAKL</sequence>
<dbReference type="eggNOG" id="ENOG5031KY7">
    <property type="taxonomic scope" value="Bacteria"/>
</dbReference>
<reference evidence="2" key="2">
    <citation type="submission" date="2014-03" db="EMBL/GenBank/DDBJ databases">
        <authorList>
            <person name="Urmite Genomes"/>
        </authorList>
    </citation>
    <scope>NUCLEOTIDE SEQUENCE</scope>
    <source>
        <strain evidence="2">DSM 44829</strain>
    </source>
</reference>
<keyword evidence="3" id="KW-1185">Reference proteome</keyword>
<dbReference type="Proteomes" id="UP000028870">
    <property type="component" value="Unassembled WGS sequence"/>
</dbReference>
<name>W9AZC6_MYCCO</name>
<gene>
    <name evidence="2" type="ORF">BN977_02752</name>
</gene>
<dbReference type="AlphaFoldDB" id="W9AZC6"/>
<dbReference type="STRING" id="258533.BN977_02752"/>
<evidence type="ECO:0008006" key="4">
    <source>
        <dbReference type="Google" id="ProtNLM"/>
    </source>
</evidence>
<evidence type="ECO:0000313" key="3">
    <source>
        <dbReference type="Proteomes" id="UP000028870"/>
    </source>
</evidence>
<proteinExistence type="predicted"/>
<evidence type="ECO:0000256" key="1">
    <source>
        <dbReference type="SAM" id="SignalP"/>
    </source>
</evidence>
<evidence type="ECO:0000313" key="2">
    <source>
        <dbReference type="EMBL" id="CDO07936.1"/>
    </source>
</evidence>